<dbReference type="PANTHER" id="PTHR36439">
    <property type="entry name" value="BLL4334 PROTEIN"/>
    <property type="match status" value="1"/>
</dbReference>
<dbReference type="AlphaFoldDB" id="A0A3B0VM76"/>
<proteinExistence type="predicted"/>
<dbReference type="PANTHER" id="PTHR36439:SF1">
    <property type="entry name" value="DUF1697 DOMAIN-CONTAINING PROTEIN"/>
    <property type="match status" value="1"/>
</dbReference>
<dbReference type="Gene3D" id="3.30.70.1280">
    <property type="entry name" value="SP0830-like domains"/>
    <property type="match status" value="1"/>
</dbReference>
<evidence type="ECO:0008006" key="2">
    <source>
        <dbReference type="Google" id="ProtNLM"/>
    </source>
</evidence>
<reference evidence="1" key="1">
    <citation type="submission" date="2018-06" db="EMBL/GenBank/DDBJ databases">
        <authorList>
            <person name="Zhirakovskaya E."/>
        </authorList>
    </citation>
    <scope>NUCLEOTIDE SEQUENCE</scope>
</reference>
<dbReference type="Pfam" id="PF08002">
    <property type="entry name" value="DUF1697"/>
    <property type="match status" value="1"/>
</dbReference>
<accession>A0A3B0VM76</accession>
<sequence>MFRYVALMRAINVGGRFVKKAALRAPFEQMGLQKVQTYIQSGNVLFSSPEADKAALEAQIEARLAESLGFTVDTMIRREDEMRELVGKRPFPPESIPDDATLYISFLKTEPDDEQRQKLLAQSSQMDEFHIDGTHLFWLYRRHLGKSKFTNGKVERLLKMPATRRNLTTVNKLAEMLATL</sequence>
<protein>
    <recommendedName>
        <fullName evidence="2">DUF1697 domain-containing protein</fullName>
    </recommendedName>
</protein>
<gene>
    <name evidence="1" type="ORF">MNBD_CHLOROFLEXI01-2584</name>
</gene>
<dbReference type="EMBL" id="UOEU01000382">
    <property type="protein sequence ID" value="VAW32724.1"/>
    <property type="molecule type" value="Genomic_DNA"/>
</dbReference>
<evidence type="ECO:0000313" key="1">
    <source>
        <dbReference type="EMBL" id="VAW32724.1"/>
    </source>
</evidence>
<organism evidence="1">
    <name type="scientific">hydrothermal vent metagenome</name>
    <dbReference type="NCBI Taxonomy" id="652676"/>
    <lineage>
        <taxon>unclassified sequences</taxon>
        <taxon>metagenomes</taxon>
        <taxon>ecological metagenomes</taxon>
    </lineage>
</organism>
<dbReference type="PIRSF" id="PIRSF008502">
    <property type="entry name" value="UCP008502"/>
    <property type="match status" value="1"/>
</dbReference>
<name>A0A3B0VM76_9ZZZZ</name>
<dbReference type="SUPFAM" id="SSF160379">
    <property type="entry name" value="SP0830-like"/>
    <property type="match status" value="1"/>
</dbReference>
<dbReference type="InterPro" id="IPR012545">
    <property type="entry name" value="DUF1697"/>
</dbReference>